<feature type="compositionally biased region" description="Basic and acidic residues" evidence="1">
    <location>
        <begin position="390"/>
        <end position="412"/>
    </location>
</feature>
<dbReference type="InterPro" id="IPR032675">
    <property type="entry name" value="LRR_dom_sf"/>
</dbReference>
<evidence type="ECO:0000256" key="1">
    <source>
        <dbReference type="SAM" id="MobiDB-lite"/>
    </source>
</evidence>
<sequence>SGMFADCKKLTSAEKLSNWAAKVGNVTNMSSLFSGCELLANISDLKDWKVDNVTNMNNMFSWCKSLNSLSDLEDWKVDKVTDMHNMFEECIGLSNLSGLQNWNVSNVTNMHEMFSHSFVEDTDKLTDISSLSGWNVSNVTDMSSMFADCKSLTGSADLSKWDISKVTNLSLMFSNAGAGSGDSLVLDFSNKTFTKSSTPLVNADPDDKSKHYFSVDSMFSGFKGTLIANNLKSIGFENHPDDDPIKSNFATGGIFSFDENGHSDNIVVTNNVTILDTISNNDELKNTAYYIPVKAKLMEPGDIKNDNMTCDCNIDSGGTTYTYYVPALYNSSKLEKKQDEKSQDYAYRIVKNSFASKFRSAIDSQSGKEPSTEEPGEEPSEEPSEGEPDSESRSAKLESRSVKEMRSVKDGDSGDTGDSGEQGGTYKIMFKKSSGNACTWTELGDKDGAVPVSDPKSPLVFFTTMYYLETFVQPVPLPHTGGQSAVMFTFLSIGLFSMFAVAGAFGRHGWVASVLPSTALAGFAKVFGGGALNIASGAKHCFAHSVVSGSMLKTAVSAATGFFARFRGDGSTFCKHSKQL</sequence>
<dbReference type="Gene3D" id="3.80.10.10">
    <property type="entry name" value="Ribonuclease Inhibitor"/>
    <property type="match status" value="1"/>
</dbReference>
<feature type="compositionally biased region" description="Acidic residues" evidence="1">
    <location>
        <begin position="372"/>
        <end position="389"/>
    </location>
</feature>
<dbReference type="PATRIC" id="fig|698955.3.peg.935"/>
<dbReference type="Pfam" id="PF03382">
    <property type="entry name" value="DUF285"/>
    <property type="match status" value="1"/>
</dbReference>
<dbReference type="InterPro" id="IPR005046">
    <property type="entry name" value="DUF285"/>
</dbReference>
<dbReference type="InterPro" id="IPR011889">
    <property type="entry name" value="Liste_lipo_26"/>
</dbReference>
<protein>
    <recommendedName>
        <fullName evidence="5">BspA family leucine-rich repeat surface protein</fullName>
    </recommendedName>
</protein>
<keyword evidence="2" id="KW-1133">Transmembrane helix</keyword>
<feature type="transmembrane region" description="Helical" evidence="2">
    <location>
        <begin position="485"/>
        <end position="505"/>
    </location>
</feature>
<dbReference type="Proteomes" id="UP000005936">
    <property type="component" value="Unassembled WGS sequence"/>
</dbReference>
<name>I4LS01_GARVA</name>
<dbReference type="AlphaFoldDB" id="I4LS01"/>
<evidence type="ECO:0000313" key="3">
    <source>
        <dbReference type="EMBL" id="EIK79741.1"/>
    </source>
</evidence>
<keyword evidence="2" id="KW-0472">Membrane</keyword>
<gene>
    <name evidence="3" type="ORF">CGSMWGv55152_04785</name>
</gene>
<evidence type="ECO:0008006" key="5">
    <source>
        <dbReference type="Google" id="ProtNLM"/>
    </source>
</evidence>
<comment type="caution">
    <text evidence="3">The sequence shown here is derived from an EMBL/GenBank/DDBJ whole genome shotgun (WGS) entry which is preliminary data.</text>
</comment>
<dbReference type="EMBL" id="ADEQ01000013">
    <property type="protein sequence ID" value="EIK79741.1"/>
    <property type="molecule type" value="Genomic_DNA"/>
</dbReference>
<keyword evidence="2" id="KW-0812">Transmembrane</keyword>
<feature type="region of interest" description="Disordered" evidence="1">
    <location>
        <begin position="360"/>
        <end position="423"/>
    </location>
</feature>
<feature type="non-terminal residue" evidence="3">
    <location>
        <position position="1"/>
    </location>
</feature>
<organism evidence="3 4">
    <name type="scientific">Gardnerella vaginalis 55152</name>
    <dbReference type="NCBI Taxonomy" id="698955"/>
    <lineage>
        <taxon>Bacteria</taxon>
        <taxon>Bacillati</taxon>
        <taxon>Actinomycetota</taxon>
        <taxon>Actinomycetes</taxon>
        <taxon>Bifidobacteriales</taxon>
        <taxon>Bifidobacteriaceae</taxon>
        <taxon>Gardnerella</taxon>
    </lineage>
</organism>
<proteinExistence type="predicted"/>
<dbReference type="RefSeq" id="WP_004122550.1">
    <property type="nucleotide sequence ID" value="NZ_ADEQ01000013.1"/>
</dbReference>
<reference evidence="3 4" key="1">
    <citation type="journal article" date="2012" name="J. Bacteriol.">
        <title>Comparative Genomic Analyses of 17 Clinical Isolates of Gardnerella vaginalis Provide Evidence of Multiple Genetically Isolated Clades Consistent with Subspeciation into Genovars.</title>
        <authorList>
            <person name="Ahmed A."/>
            <person name="Earl J."/>
            <person name="Retchless A."/>
            <person name="Hillier S."/>
            <person name="Rabe L."/>
            <person name="Cherpes T."/>
            <person name="Powell E."/>
            <person name="Janto B."/>
            <person name="Eutsey R."/>
            <person name="Hiller N.L."/>
            <person name="Boissy R."/>
            <person name="Dahlgreen M."/>
            <person name="Hall B."/>
            <person name="Costerton J."/>
            <person name="Post J.C."/>
            <person name="Hu F."/>
            <person name="Ehrlich G."/>
        </authorList>
    </citation>
    <scope>NUCLEOTIDE SEQUENCE [LARGE SCALE GENOMIC DNA]</scope>
    <source>
        <strain evidence="3 4">55152</strain>
    </source>
</reference>
<accession>I4LS01</accession>
<dbReference type="NCBIfam" id="TIGR02167">
    <property type="entry name" value="Liste_lipo_26"/>
    <property type="match status" value="5"/>
</dbReference>
<evidence type="ECO:0000256" key="2">
    <source>
        <dbReference type="SAM" id="Phobius"/>
    </source>
</evidence>
<evidence type="ECO:0000313" key="4">
    <source>
        <dbReference type="Proteomes" id="UP000005936"/>
    </source>
</evidence>